<evidence type="ECO:0000313" key="2">
    <source>
        <dbReference type="Proteomes" id="UP001151529"/>
    </source>
</evidence>
<dbReference type="Proteomes" id="UP001151529">
    <property type="component" value="Chromosome 1"/>
</dbReference>
<reference evidence="1" key="1">
    <citation type="submission" date="2022-11" db="EMBL/GenBank/DDBJ databases">
        <authorList>
            <person name="Hyden B.L."/>
            <person name="Feng K."/>
            <person name="Yates T."/>
            <person name="Jawdy S."/>
            <person name="Smart L.B."/>
            <person name="Muchero W."/>
        </authorList>
    </citation>
    <scope>NUCLEOTIDE SEQUENCE</scope>
    <source>
        <tissue evidence="1">Shoot tip</tissue>
    </source>
</reference>
<name>A0A9Q0TM34_SALVM</name>
<reference evidence="1" key="2">
    <citation type="journal article" date="2023" name="Int. J. Mol. Sci.">
        <title>De Novo Assembly and Annotation of 11 Diverse Shrub Willow (Salix) Genomes Reveals Novel Gene Organization in Sex-Linked Regions.</title>
        <authorList>
            <person name="Hyden B."/>
            <person name="Feng K."/>
            <person name="Yates T.B."/>
            <person name="Jawdy S."/>
            <person name="Cereghino C."/>
            <person name="Smart L.B."/>
            <person name="Muchero W."/>
        </authorList>
    </citation>
    <scope>NUCLEOTIDE SEQUENCE [LARGE SCALE GENOMIC DNA]</scope>
    <source>
        <tissue evidence="1">Shoot tip</tissue>
    </source>
</reference>
<comment type="caution">
    <text evidence="1">The sequence shown here is derived from an EMBL/GenBank/DDBJ whole genome shotgun (WGS) entry which is preliminary data.</text>
</comment>
<proteinExistence type="predicted"/>
<dbReference type="InterPro" id="IPR036392">
    <property type="entry name" value="PLAT/LH2_dom_sf"/>
</dbReference>
<protein>
    <submittedName>
        <fullName evidence="1">Uncharacterized protein</fullName>
    </submittedName>
</protein>
<dbReference type="SUPFAM" id="SSF49723">
    <property type="entry name" value="Lipase/lipooxygenase domain (PLAT/LH2 domain)"/>
    <property type="match status" value="1"/>
</dbReference>
<evidence type="ECO:0000313" key="1">
    <source>
        <dbReference type="EMBL" id="KAJ6714078.1"/>
    </source>
</evidence>
<dbReference type="AlphaFoldDB" id="A0A9Q0TM34"/>
<dbReference type="EMBL" id="JAPFFL010000007">
    <property type="protein sequence ID" value="KAJ6714078.1"/>
    <property type="molecule type" value="Genomic_DNA"/>
</dbReference>
<accession>A0A9Q0TM34</accession>
<gene>
    <name evidence="1" type="ORF">OIU85_025672</name>
</gene>
<organism evidence="1 2">
    <name type="scientific">Salix viminalis</name>
    <name type="common">Common osier</name>
    <name type="synonym">Basket willow</name>
    <dbReference type="NCBI Taxonomy" id="40686"/>
    <lineage>
        <taxon>Eukaryota</taxon>
        <taxon>Viridiplantae</taxon>
        <taxon>Streptophyta</taxon>
        <taxon>Embryophyta</taxon>
        <taxon>Tracheophyta</taxon>
        <taxon>Spermatophyta</taxon>
        <taxon>Magnoliopsida</taxon>
        <taxon>eudicotyledons</taxon>
        <taxon>Gunneridae</taxon>
        <taxon>Pentapetalae</taxon>
        <taxon>rosids</taxon>
        <taxon>fabids</taxon>
        <taxon>Malpighiales</taxon>
        <taxon>Salicaceae</taxon>
        <taxon>Saliceae</taxon>
        <taxon>Salix</taxon>
    </lineage>
</organism>
<sequence length="146" mass="16299">MQLLLSLRVQRTKFKANVTVKRNDGSKNKQSDWTGGTLRLELVLLTLIPEKCGPLLRGHSQAGQADDDVLFEAEFEVPPDYGEVGAVFVTMNFSDEAMFIKKNSPLMVPPSWPGFIDLSSMGLDFSRKTLLHQQVNVLALARHQVD</sequence>
<keyword evidence="2" id="KW-1185">Reference proteome</keyword>